<feature type="region of interest" description="Disordered" evidence="4">
    <location>
        <begin position="489"/>
        <end position="516"/>
    </location>
</feature>
<gene>
    <name evidence="6" type="ORF">AGABI1DRAFT_110286</name>
</gene>
<evidence type="ECO:0000313" key="6">
    <source>
        <dbReference type="EMBL" id="EKM83638.1"/>
    </source>
</evidence>
<evidence type="ECO:0000256" key="2">
    <source>
        <dbReference type="ARBA" id="ARBA00023242"/>
    </source>
</evidence>
<evidence type="ECO:0000256" key="1">
    <source>
        <dbReference type="ARBA" id="ARBA00004123"/>
    </source>
</evidence>
<feature type="region of interest" description="Disordered" evidence="4">
    <location>
        <begin position="90"/>
        <end position="111"/>
    </location>
</feature>
<dbReference type="OMA" id="CEHAVNP"/>
<feature type="region of interest" description="Disordered" evidence="4">
    <location>
        <begin position="689"/>
        <end position="767"/>
    </location>
</feature>
<dbReference type="RefSeq" id="XP_007325513.1">
    <property type="nucleotide sequence ID" value="XM_007325451.1"/>
</dbReference>
<dbReference type="SUPFAM" id="SSF50978">
    <property type="entry name" value="WD40 repeat-like"/>
    <property type="match status" value="1"/>
</dbReference>
<comment type="subcellular location">
    <subcellularLocation>
        <location evidence="1">Nucleus</location>
    </subcellularLocation>
</comment>
<feature type="compositionally biased region" description="Polar residues" evidence="4">
    <location>
        <begin position="90"/>
        <end position="100"/>
    </location>
</feature>
<dbReference type="PANTHER" id="PTHR44267:SF1">
    <property type="entry name" value="WD REPEAT-CONTAINING PROTEIN 43"/>
    <property type="match status" value="1"/>
</dbReference>
<evidence type="ECO:0000313" key="7">
    <source>
        <dbReference type="Proteomes" id="UP000008493"/>
    </source>
</evidence>
<feature type="compositionally biased region" description="Acidic residues" evidence="4">
    <location>
        <begin position="690"/>
        <end position="719"/>
    </location>
</feature>
<dbReference type="InterPro" id="IPR015943">
    <property type="entry name" value="WD40/YVTN_repeat-like_dom_sf"/>
</dbReference>
<evidence type="ECO:0000256" key="3">
    <source>
        <dbReference type="ARBA" id="ARBA00038335"/>
    </source>
</evidence>
<dbReference type="PANTHER" id="PTHR44267">
    <property type="entry name" value="WD REPEAT-CONTAINING PROTEIN 43"/>
    <property type="match status" value="1"/>
</dbReference>
<evidence type="ECO:0000259" key="5">
    <source>
        <dbReference type="Pfam" id="PF04003"/>
    </source>
</evidence>
<dbReference type="InterPro" id="IPR007148">
    <property type="entry name" value="SSU_processome_Utp12"/>
</dbReference>
<dbReference type="Gene3D" id="2.130.10.10">
    <property type="entry name" value="YVTN repeat-like/Quinoprotein amine dehydrogenase"/>
    <property type="match status" value="1"/>
</dbReference>
<dbReference type="GeneID" id="18822904"/>
<protein>
    <recommendedName>
        <fullName evidence="5">Small-subunit processome Utp12 domain-containing protein</fullName>
    </recommendedName>
</protein>
<dbReference type="InParanoid" id="K5XJH1"/>
<name>K5XJH1_AGABU</name>
<dbReference type="EMBL" id="JH971385">
    <property type="protein sequence ID" value="EKM83638.1"/>
    <property type="molecule type" value="Genomic_DNA"/>
</dbReference>
<dbReference type="Pfam" id="PF04003">
    <property type="entry name" value="Utp12"/>
    <property type="match status" value="1"/>
</dbReference>
<feature type="compositionally biased region" description="Basic residues" evidence="4">
    <location>
        <begin position="1"/>
        <end position="14"/>
    </location>
</feature>
<accession>K5XJH1</accession>
<dbReference type="HOGENOM" id="CLU_009770_0_0_1"/>
<dbReference type="InterPro" id="IPR036322">
    <property type="entry name" value="WD40_repeat_dom_sf"/>
</dbReference>
<dbReference type="AlphaFoldDB" id="K5XJH1"/>
<proteinExistence type="inferred from homology"/>
<sequence length="767" mass="83055">MASTKLKKKSKQHARPPSMAQISQPAVQDIPTQAASSSFSPSGDYFAYVSLAVDKNRLRVYNATTGQAIADHVVDIARISSMTWCALDTTAANSSGTPQPSKKKKRKRDSALISDVKNKATEIVVLGLSDGRILCFSPSHGRVLYSLSHASSASAILATAVEEYEDQWLVWASGADSTLRMWDMKTNNIIANWKNDDRIPYTSLKIRPCDVDGRTDILAASHSIYLLSKSASAGTTDPKKLHKAATFTGHASPVKSTTWDLSKPVPARFFSMAESDRFVYVWDILDSPDVSGKAVASIPLDAAARSFAVATSAEPTGPSTLLALSASGKITLYHVPDQIITASTSNRSSSTLPTLHFRSSIIATSESAQSPSDIIDVSFVHGRPGSICVARLVRGIRPVFTTVRYLDDAGRFIENIQLEDVPDVSLEDKQPLIHHQRYSESSVAVGSSMELGYDENPDETTSRNMDGELDVNLAELSLGQRLATVTDADYHQPSDSESEDVTHSRSSRVTNKKEKSELDVIPANSLTRTLIQALHSSDTKLIETCLAHSNSDLIRNTVKRLPSQLAIPLLNACVERLGRGARAANMKGGGAAASAQRGMTLIIWIRTVLTFHMGHLMTVPDLVARLSGLHATLTARLALQESLLSLSGRLDMVLSQIEMRSSLPPTIVATTNGKRQGATRENFVKQYVEGESDSSGDDNDQMDVELEIGDDEGSIEDVELGGSSEGSEDDQDEDGEEKEEEDDGSGSDGFIDDEAEEYSEDDEDESE</sequence>
<dbReference type="eggNOG" id="KOG4547">
    <property type="taxonomic scope" value="Eukaryota"/>
</dbReference>
<dbReference type="GO" id="GO:0032040">
    <property type="term" value="C:small-subunit processome"/>
    <property type="evidence" value="ECO:0007669"/>
    <property type="project" value="UniProtKB-ARBA"/>
</dbReference>
<comment type="similarity">
    <text evidence="3">Belongs to the UTP5 family.</text>
</comment>
<feature type="compositionally biased region" description="Acidic residues" evidence="4">
    <location>
        <begin position="726"/>
        <end position="767"/>
    </location>
</feature>
<evidence type="ECO:0000256" key="4">
    <source>
        <dbReference type="SAM" id="MobiDB-lite"/>
    </source>
</evidence>
<dbReference type="InterPro" id="IPR052414">
    <property type="entry name" value="U3_snoRNA-assoc_WDR"/>
</dbReference>
<dbReference type="STRING" id="597362.K5XJH1"/>
<feature type="region of interest" description="Disordered" evidence="4">
    <location>
        <begin position="1"/>
        <end position="27"/>
    </location>
</feature>
<keyword evidence="7" id="KW-1185">Reference proteome</keyword>
<dbReference type="KEGG" id="abp:AGABI1DRAFT110286"/>
<feature type="domain" description="Small-subunit processome Utp12" evidence="5">
    <location>
        <begin position="538"/>
        <end position="655"/>
    </location>
</feature>
<dbReference type="FunCoup" id="K5XJH1">
    <property type="interactions" value="525"/>
</dbReference>
<reference evidence="7" key="1">
    <citation type="journal article" date="2012" name="Proc. Natl. Acad. Sci. U.S.A.">
        <title>Genome sequence of the button mushroom Agaricus bisporus reveals mechanisms governing adaptation to a humic-rich ecological niche.</title>
        <authorList>
            <person name="Morin E."/>
            <person name="Kohler A."/>
            <person name="Baker A.R."/>
            <person name="Foulongne-Oriol M."/>
            <person name="Lombard V."/>
            <person name="Nagy L.G."/>
            <person name="Ohm R.A."/>
            <person name="Patyshakuliyeva A."/>
            <person name="Brun A."/>
            <person name="Aerts A.L."/>
            <person name="Bailey A.M."/>
            <person name="Billette C."/>
            <person name="Coutinho P.M."/>
            <person name="Deakin G."/>
            <person name="Doddapaneni H."/>
            <person name="Floudas D."/>
            <person name="Grimwood J."/>
            <person name="Hilden K."/>
            <person name="Kuees U."/>
            <person name="LaButti K.M."/>
            <person name="Lapidus A."/>
            <person name="Lindquist E.A."/>
            <person name="Lucas S.M."/>
            <person name="Murat C."/>
            <person name="Riley R.W."/>
            <person name="Salamov A.A."/>
            <person name="Schmutz J."/>
            <person name="Subramanian V."/>
            <person name="Woesten H.A.B."/>
            <person name="Xu J."/>
            <person name="Eastwood D.C."/>
            <person name="Foster G.D."/>
            <person name="Sonnenberg A.S."/>
            <person name="Cullen D."/>
            <person name="de Vries R.P."/>
            <person name="Lundell T."/>
            <person name="Hibbett D.S."/>
            <person name="Henrissat B."/>
            <person name="Burton K.S."/>
            <person name="Kerrigan R.W."/>
            <person name="Challen M.P."/>
            <person name="Grigoriev I.V."/>
            <person name="Martin F."/>
        </authorList>
    </citation>
    <scope>NUCLEOTIDE SEQUENCE [LARGE SCALE GENOMIC DNA]</scope>
    <source>
        <strain evidence="7">JB137-S8 / ATCC MYA-4627 / FGSC 10392</strain>
    </source>
</reference>
<keyword evidence="2" id="KW-0539">Nucleus</keyword>
<dbReference type="OrthoDB" id="30195at2759"/>
<dbReference type="GO" id="GO:0000462">
    <property type="term" value="P:maturation of SSU-rRNA from tricistronic rRNA transcript (SSU-rRNA, 5.8S rRNA, LSU-rRNA)"/>
    <property type="evidence" value="ECO:0007669"/>
    <property type="project" value="TreeGrafter"/>
</dbReference>
<dbReference type="Proteomes" id="UP000008493">
    <property type="component" value="Unassembled WGS sequence"/>
</dbReference>
<organism evidence="6 7">
    <name type="scientific">Agaricus bisporus var. burnettii (strain JB137-S8 / ATCC MYA-4627 / FGSC 10392)</name>
    <name type="common">White button mushroom</name>
    <dbReference type="NCBI Taxonomy" id="597362"/>
    <lineage>
        <taxon>Eukaryota</taxon>
        <taxon>Fungi</taxon>
        <taxon>Dikarya</taxon>
        <taxon>Basidiomycota</taxon>
        <taxon>Agaricomycotina</taxon>
        <taxon>Agaricomycetes</taxon>
        <taxon>Agaricomycetidae</taxon>
        <taxon>Agaricales</taxon>
        <taxon>Agaricineae</taxon>
        <taxon>Agaricaceae</taxon>
        <taxon>Agaricus</taxon>
    </lineage>
</organism>